<dbReference type="Pfam" id="PF00072">
    <property type="entry name" value="Response_reg"/>
    <property type="match status" value="1"/>
</dbReference>
<protein>
    <submittedName>
        <fullName evidence="8">Response regulator</fullName>
    </submittedName>
</protein>
<gene>
    <name evidence="8" type="ORF">HFQ13_06545</name>
</gene>
<sequence length="211" mass="23127">MLAEALLLALRDGGHAVDWVSSGQAARSTLPHSEHEVLLLDLGLPDDDGIQLLHDLRAEGHTLPILILSARDALEERLRGLDAGADDYLIKPFSARELLARLRAVQRRQGGQAGPLLSNGVLSLDPSTREAWREGGPAQRLSAREFALLSALLQRPGRILSREELETRIYGWGEEVESNSIDFLIHSVRKKLGADSIKNLRGAGWLVEKDG</sequence>
<dbReference type="Gene3D" id="3.40.50.2300">
    <property type="match status" value="1"/>
</dbReference>
<dbReference type="InterPro" id="IPR011006">
    <property type="entry name" value="CheY-like_superfamily"/>
</dbReference>
<keyword evidence="3" id="KW-0804">Transcription</keyword>
<feature type="domain" description="OmpR/PhoB-type" evidence="7">
    <location>
        <begin position="114"/>
        <end position="209"/>
    </location>
</feature>
<feature type="DNA-binding region" description="OmpR/PhoB-type" evidence="5">
    <location>
        <begin position="114"/>
        <end position="209"/>
    </location>
</feature>
<dbReference type="GO" id="GO:0005829">
    <property type="term" value="C:cytosol"/>
    <property type="evidence" value="ECO:0007669"/>
    <property type="project" value="TreeGrafter"/>
</dbReference>
<dbReference type="GO" id="GO:0006355">
    <property type="term" value="P:regulation of DNA-templated transcription"/>
    <property type="evidence" value="ECO:0007669"/>
    <property type="project" value="InterPro"/>
</dbReference>
<dbReference type="SMART" id="SM00448">
    <property type="entry name" value="REC"/>
    <property type="match status" value="1"/>
</dbReference>
<dbReference type="SMART" id="SM00862">
    <property type="entry name" value="Trans_reg_C"/>
    <property type="match status" value="1"/>
</dbReference>
<dbReference type="Proteomes" id="UP001197378">
    <property type="component" value="Unassembled WGS sequence"/>
</dbReference>
<dbReference type="PROSITE" id="PS50110">
    <property type="entry name" value="RESPONSE_REGULATORY"/>
    <property type="match status" value="1"/>
</dbReference>
<dbReference type="InterPro" id="IPR001789">
    <property type="entry name" value="Sig_transdc_resp-reg_receiver"/>
</dbReference>
<evidence type="ECO:0000313" key="9">
    <source>
        <dbReference type="Proteomes" id="UP001197378"/>
    </source>
</evidence>
<keyword evidence="4" id="KW-0597">Phosphoprotein</keyword>
<dbReference type="GO" id="GO:0000976">
    <property type="term" value="F:transcription cis-regulatory region binding"/>
    <property type="evidence" value="ECO:0007669"/>
    <property type="project" value="TreeGrafter"/>
</dbReference>
<dbReference type="Gene3D" id="1.10.10.10">
    <property type="entry name" value="Winged helix-like DNA-binding domain superfamily/Winged helix DNA-binding domain"/>
    <property type="match status" value="1"/>
</dbReference>
<reference evidence="8" key="1">
    <citation type="journal article" date="2021" name="ISME J.">
        <title>Genomic evolution of the class Acidithiobacillia: deep-branching Proteobacteria living in extreme acidic conditions.</title>
        <authorList>
            <person name="Moya-Beltran A."/>
            <person name="Beard S."/>
            <person name="Rojas-Villalobos C."/>
            <person name="Issotta F."/>
            <person name="Gallardo Y."/>
            <person name="Ulloa R."/>
            <person name="Giaveno A."/>
            <person name="Degli Esposti M."/>
            <person name="Johnson D.B."/>
            <person name="Quatrini R."/>
        </authorList>
    </citation>
    <scope>NUCLEOTIDE SEQUENCE</scope>
    <source>
        <strain evidence="8">VAN18-1</strain>
    </source>
</reference>
<proteinExistence type="predicted"/>
<dbReference type="InterPro" id="IPR039420">
    <property type="entry name" value="WalR-like"/>
</dbReference>
<dbReference type="EMBL" id="JAAXYO010000085">
    <property type="protein sequence ID" value="MBU2787863.1"/>
    <property type="molecule type" value="Genomic_DNA"/>
</dbReference>
<organism evidence="8 9">
    <name type="scientific">Igneacidithiobacillus copahuensis</name>
    <dbReference type="NCBI Taxonomy" id="2724909"/>
    <lineage>
        <taxon>Bacteria</taxon>
        <taxon>Pseudomonadati</taxon>
        <taxon>Pseudomonadota</taxon>
        <taxon>Acidithiobacillia</taxon>
        <taxon>Acidithiobacillales</taxon>
        <taxon>Acidithiobacillaceae</taxon>
        <taxon>Igneacidithiobacillus</taxon>
    </lineage>
</organism>
<dbReference type="PANTHER" id="PTHR48111">
    <property type="entry name" value="REGULATOR OF RPOS"/>
    <property type="match status" value="1"/>
</dbReference>
<evidence type="ECO:0000256" key="2">
    <source>
        <dbReference type="ARBA" id="ARBA00023125"/>
    </source>
</evidence>
<evidence type="ECO:0000313" key="8">
    <source>
        <dbReference type="EMBL" id="MBU2787863.1"/>
    </source>
</evidence>
<dbReference type="SUPFAM" id="SSF46894">
    <property type="entry name" value="C-terminal effector domain of the bipartite response regulators"/>
    <property type="match status" value="1"/>
</dbReference>
<keyword evidence="2 5" id="KW-0238">DNA-binding</keyword>
<dbReference type="Pfam" id="PF00486">
    <property type="entry name" value="Trans_reg_C"/>
    <property type="match status" value="1"/>
</dbReference>
<dbReference type="InterPro" id="IPR001867">
    <property type="entry name" value="OmpR/PhoB-type_DNA-bd"/>
</dbReference>
<keyword evidence="1" id="KW-0805">Transcription regulation</keyword>
<dbReference type="AlphaFoldDB" id="A0AAE3CJH6"/>
<dbReference type="PANTHER" id="PTHR48111:SF67">
    <property type="entry name" value="TRANSCRIPTIONAL REGULATORY PROTEIN TCTD"/>
    <property type="match status" value="1"/>
</dbReference>
<dbReference type="SUPFAM" id="SSF52172">
    <property type="entry name" value="CheY-like"/>
    <property type="match status" value="1"/>
</dbReference>
<evidence type="ECO:0000256" key="4">
    <source>
        <dbReference type="PROSITE-ProRule" id="PRU00169"/>
    </source>
</evidence>
<evidence type="ECO:0000256" key="1">
    <source>
        <dbReference type="ARBA" id="ARBA00023015"/>
    </source>
</evidence>
<dbReference type="InterPro" id="IPR016032">
    <property type="entry name" value="Sig_transdc_resp-reg_C-effctor"/>
</dbReference>
<evidence type="ECO:0000256" key="5">
    <source>
        <dbReference type="PROSITE-ProRule" id="PRU01091"/>
    </source>
</evidence>
<accession>A0AAE3CJH6</accession>
<feature type="domain" description="Response regulatory" evidence="6">
    <location>
        <begin position="1"/>
        <end position="106"/>
    </location>
</feature>
<dbReference type="PROSITE" id="PS51755">
    <property type="entry name" value="OMPR_PHOB"/>
    <property type="match status" value="1"/>
</dbReference>
<dbReference type="InterPro" id="IPR036388">
    <property type="entry name" value="WH-like_DNA-bd_sf"/>
</dbReference>
<evidence type="ECO:0000259" key="6">
    <source>
        <dbReference type="PROSITE" id="PS50110"/>
    </source>
</evidence>
<dbReference type="GO" id="GO:0000156">
    <property type="term" value="F:phosphorelay response regulator activity"/>
    <property type="evidence" value="ECO:0007669"/>
    <property type="project" value="TreeGrafter"/>
</dbReference>
<evidence type="ECO:0000259" key="7">
    <source>
        <dbReference type="PROSITE" id="PS51755"/>
    </source>
</evidence>
<keyword evidence="9" id="KW-1185">Reference proteome</keyword>
<dbReference type="Gene3D" id="6.10.250.690">
    <property type="match status" value="1"/>
</dbReference>
<dbReference type="CDD" id="cd00383">
    <property type="entry name" value="trans_reg_C"/>
    <property type="match status" value="1"/>
</dbReference>
<dbReference type="GO" id="GO:0032993">
    <property type="term" value="C:protein-DNA complex"/>
    <property type="evidence" value="ECO:0007669"/>
    <property type="project" value="TreeGrafter"/>
</dbReference>
<feature type="modified residue" description="4-aspartylphosphate" evidence="4">
    <location>
        <position position="41"/>
    </location>
</feature>
<comment type="caution">
    <text evidence="8">The sequence shown here is derived from an EMBL/GenBank/DDBJ whole genome shotgun (WGS) entry which is preliminary data.</text>
</comment>
<evidence type="ECO:0000256" key="3">
    <source>
        <dbReference type="ARBA" id="ARBA00023163"/>
    </source>
</evidence>
<name>A0AAE3CJH6_9PROT</name>